<sequence length="90" mass="10184">MKIFIGNLGNEIASPDLFQLFSKFGKVMWADVAKDRNNNPRGFGYVYMHTATAGDNAIATLNKKQFMQQYLSVSEALCNEKTTGKTFFYQ</sequence>
<gene>
    <name evidence="2" type="ORF">SAMN04488505_108244</name>
</gene>
<dbReference type="Pfam" id="PF00076">
    <property type="entry name" value="RRM_1"/>
    <property type="match status" value="1"/>
</dbReference>
<keyword evidence="3" id="KW-1185">Reference proteome</keyword>
<dbReference type="PANTHER" id="PTHR15241">
    <property type="entry name" value="TRANSFORMER-2-RELATED"/>
    <property type="match status" value="1"/>
</dbReference>
<dbReference type="PANTHER" id="PTHR15241:SF304">
    <property type="entry name" value="RRM DOMAIN-CONTAINING PROTEIN"/>
    <property type="match status" value="1"/>
</dbReference>
<dbReference type="AlphaFoldDB" id="A0A1H8ECM9"/>
<evidence type="ECO:0000259" key="1">
    <source>
        <dbReference type="PROSITE" id="PS50102"/>
    </source>
</evidence>
<dbReference type="EMBL" id="FOBB01000008">
    <property type="protein sequence ID" value="SEN16884.1"/>
    <property type="molecule type" value="Genomic_DNA"/>
</dbReference>
<dbReference type="InterPro" id="IPR000504">
    <property type="entry name" value="RRM_dom"/>
</dbReference>
<dbReference type="RefSeq" id="WP_089918976.1">
    <property type="nucleotide sequence ID" value="NZ_FOBB01000008.1"/>
</dbReference>
<dbReference type="Proteomes" id="UP000198984">
    <property type="component" value="Unassembled WGS sequence"/>
</dbReference>
<protein>
    <submittedName>
        <fullName evidence="2">RNA recognition motif. (A.k.a. RRM, RBD, or RNP domain)</fullName>
    </submittedName>
</protein>
<organism evidence="2 3">
    <name type="scientific">Chitinophaga rupis</name>
    <dbReference type="NCBI Taxonomy" id="573321"/>
    <lineage>
        <taxon>Bacteria</taxon>
        <taxon>Pseudomonadati</taxon>
        <taxon>Bacteroidota</taxon>
        <taxon>Chitinophagia</taxon>
        <taxon>Chitinophagales</taxon>
        <taxon>Chitinophagaceae</taxon>
        <taxon>Chitinophaga</taxon>
    </lineage>
</organism>
<dbReference type="SMART" id="SM00360">
    <property type="entry name" value="RRM"/>
    <property type="match status" value="1"/>
</dbReference>
<dbReference type="SUPFAM" id="SSF54928">
    <property type="entry name" value="RNA-binding domain, RBD"/>
    <property type="match status" value="1"/>
</dbReference>
<name>A0A1H8ECM9_9BACT</name>
<dbReference type="Gene3D" id="3.30.70.330">
    <property type="match status" value="1"/>
</dbReference>
<dbReference type="InterPro" id="IPR035979">
    <property type="entry name" value="RBD_domain_sf"/>
</dbReference>
<reference evidence="2 3" key="1">
    <citation type="submission" date="2016-10" db="EMBL/GenBank/DDBJ databases">
        <authorList>
            <person name="de Groot N.N."/>
        </authorList>
    </citation>
    <scope>NUCLEOTIDE SEQUENCE [LARGE SCALE GENOMIC DNA]</scope>
    <source>
        <strain evidence="2 3">DSM 21039</strain>
    </source>
</reference>
<dbReference type="STRING" id="573321.SAMN04488505_108244"/>
<dbReference type="PROSITE" id="PS50102">
    <property type="entry name" value="RRM"/>
    <property type="match status" value="1"/>
</dbReference>
<accession>A0A1H8ECM9</accession>
<dbReference type="GO" id="GO:0003723">
    <property type="term" value="F:RNA binding"/>
    <property type="evidence" value="ECO:0007669"/>
    <property type="project" value="InterPro"/>
</dbReference>
<dbReference type="OrthoDB" id="673394at2"/>
<proteinExistence type="predicted"/>
<feature type="domain" description="RRM" evidence="1">
    <location>
        <begin position="1"/>
        <end position="78"/>
    </location>
</feature>
<evidence type="ECO:0000313" key="3">
    <source>
        <dbReference type="Proteomes" id="UP000198984"/>
    </source>
</evidence>
<dbReference type="InterPro" id="IPR012677">
    <property type="entry name" value="Nucleotide-bd_a/b_plait_sf"/>
</dbReference>
<evidence type="ECO:0000313" key="2">
    <source>
        <dbReference type="EMBL" id="SEN16884.1"/>
    </source>
</evidence>